<comment type="caution">
    <text evidence="1">The sequence shown here is derived from an EMBL/GenBank/DDBJ whole genome shotgun (WGS) entry which is preliminary data.</text>
</comment>
<keyword evidence="2" id="KW-1185">Reference proteome</keyword>
<dbReference type="EMBL" id="JAUIQD010000005">
    <property type="protein sequence ID" value="KAK3349749.1"/>
    <property type="molecule type" value="Genomic_DNA"/>
</dbReference>
<sequence>MPRWKIRGWIERTPHHIQEVIRCEGGNEYKEGRPSSLKSRKVNCLEESIEDNETLDSEVDSVDSASWHLPDVYSKDEEVQMGGYLSTGSRNWDYL</sequence>
<dbReference type="AlphaFoldDB" id="A0AAJ0MCL4"/>
<organism evidence="1 2">
    <name type="scientific">Lasiosphaeria hispida</name>
    <dbReference type="NCBI Taxonomy" id="260671"/>
    <lineage>
        <taxon>Eukaryota</taxon>
        <taxon>Fungi</taxon>
        <taxon>Dikarya</taxon>
        <taxon>Ascomycota</taxon>
        <taxon>Pezizomycotina</taxon>
        <taxon>Sordariomycetes</taxon>
        <taxon>Sordariomycetidae</taxon>
        <taxon>Sordariales</taxon>
        <taxon>Lasiosphaeriaceae</taxon>
        <taxon>Lasiosphaeria</taxon>
    </lineage>
</organism>
<accession>A0AAJ0MCL4</accession>
<reference evidence="1" key="2">
    <citation type="submission" date="2023-06" db="EMBL/GenBank/DDBJ databases">
        <authorList>
            <consortium name="Lawrence Berkeley National Laboratory"/>
            <person name="Haridas S."/>
            <person name="Hensen N."/>
            <person name="Bonometti L."/>
            <person name="Westerberg I."/>
            <person name="Brannstrom I.O."/>
            <person name="Guillou S."/>
            <person name="Cros-Aarteil S."/>
            <person name="Calhoun S."/>
            <person name="Kuo A."/>
            <person name="Mondo S."/>
            <person name="Pangilinan J."/>
            <person name="Riley R."/>
            <person name="Labutti K."/>
            <person name="Andreopoulos B."/>
            <person name="Lipzen A."/>
            <person name="Chen C."/>
            <person name="Yanf M."/>
            <person name="Daum C."/>
            <person name="Ng V."/>
            <person name="Clum A."/>
            <person name="Steindorff A."/>
            <person name="Ohm R."/>
            <person name="Martin F."/>
            <person name="Silar P."/>
            <person name="Natvig D."/>
            <person name="Lalanne C."/>
            <person name="Gautier V."/>
            <person name="Ament-Velasquez S.L."/>
            <person name="Kruys A."/>
            <person name="Hutchinson M.I."/>
            <person name="Powell A.J."/>
            <person name="Barry K."/>
            <person name="Miller A.N."/>
            <person name="Grigoriev I.V."/>
            <person name="Debuchy R."/>
            <person name="Gladieux P."/>
            <person name="Thoren M.H."/>
            <person name="Johannesson H."/>
        </authorList>
    </citation>
    <scope>NUCLEOTIDE SEQUENCE</scope>
    <source>
        <strain evidence="1">CBS 955.72</strain>
    </source>
</reference>
<name>A0AAJ0MCL4_9PEZI</name>
<gene>
    <name evidence="1" type="ORF">B0T25DRAFT_548856</name>
</gene>
<protein>
    <submittedName>
        <fullName evidence="1">Uncharacterized protein</fullName>
    </submittedName>
</protein>
<evidence type="ECO:0000313" key="2">
    <source>
        <dbReference type="Proteomes" id="UP001275084"/>
    </source>
</evidence>
<proteinExistence type="predicted"/>
<evidence type="ECO:0000313" key="1">
    <source>
        <dbReference type="EMBL" id="KAK3349749.1"/>
    </source>
</evidence>
<reference evidence="1" key="1">
    <citation type="journal article" date="2023" name="Mol. Phylogenet. Evol.">
        <title>Genome-scale phylogeny and comparative genomics of the fungal order Sordariales.</title>
        <authorList>
            <person name="Hensen N."/>
            <person name="Bonometti L."/>
            <person name="Westerberg I."/>
            <person name="Brannstrom I.O."/>
            <person name="Guillou S."/>
            <person name="Cros-Aarteil S."/>
            <person name="Calhoun S."/>
            <person name="Haridas S."/>
            <person name="Kuo A."/>
            <person name="Mondo S."/>
            <person name="Pangilinan J."/>
            <person name="Riley R."/>
            <person name="LaButti K."/>
            <person name="Andreopoulos B."/>
            <person name="Lipzen A."/>
            <person name="Chen C."/>
            <person name="Yan M."/>
            <person name="Daum C."/>
            <person name="Ng V."/>
            <person name="Clum A."/>
            <person name="Steindorff A."/>
            <person name="Ohm R.A."/>
            <person name="Martin F."/>
            <person name="Silar P."/>
            <person name="Natvig D.O."/>
            <person name="Lalanne C."/>
            <person name="Gautier V."/>
            <person name="Ament-Velasquez S.L."/>
            <person name="Kruys A."/>
            <person name="Hutchinson M.I."/>
            <person name="Powell A.J."/>
            <person name="Barry K."/>
            <person name="Miller A.N."/>
            <person name="Grigoriev I.V."/>
            <person name="Debuchy R."/>
            <person name="Gladieux P."/>
            <person name="Hiltunen Thoren M."/>
            <person name="Johannesson H."/>
        </authorList>
    </citation>
    <scope>NUCLEOTIDE SEQUENCE</scope>
    <source>
        <strain evidence="1">CBS 955.72</strain>
    </source>
</reference>
<dbReference type="Proteomes" id="UP001275084">
    <property type="component" value="Unassembled WGS sequence"/>
</dbReference>